<dbReference type="InParanoid" id="G3AQ51"/>
<dbReference type="HOGENOM" id="CLU_010194_44_6_1"/>
<dbReference type="KEGG" id="spaa:SPAPADRAFT_61963"/>
<sequence length="333" mass="37280">MSAPVVPARTCQQWKQLFHGFFPGKPTFKEDQYPSFEGKVVIVTGGNTGVGYETVKSLAGSTKAKLYIFSRSEEKTLEAIKQIQLEVAKEYNIPNREIHFIKVDLSDLETIKPAVQKFLSQESRLDLIIHNAGVMTPPVGSKSKQGYELQLGTNTIGPHLLQRLLDPIFIETSKKNAPGVSRIVWVASSAHQSAPLGGFHWDDLNFEKIKISKTDEMMVYGQSKAGNIMQAKTWTRKHNTGSQIISSSLCPGYLNTDLQRHVSSFEKFLANWLLHPRRMGAYTELFAAFSPDVKDGSYSISFGIPSQARDDLLQDDACDKVWNFLDEATDPYM</sequence>
<dbReference type="OMA" id="LEMGTNC"/>
<dbReference type="GeneID" id="18874125"/>
<dbReference type="EMBL" id="GL996503">
    <property type="protein sequence ID" value="EGW31398.1"/>
    <property type="molecule type" value="Genomic_DNA"/>
</dbReference>
<dbReference type="RefSeq" id="XP_007376176.1">
    <property type="nucleotide sequence ID" value="XM_007376114.1"/>
</dbReference>
<dbReference type="Gene3D" id="3.40.50.720">
    <property type="entry name" value="NAD(P)-binding Rossmann-like Domain"/>
    <property type="match status" value="1"/>
</dbReference>
<evidence type="ECO:0000256" key="2">
    <source>
        <dbReference type="ARBA" id="ARBA00022857"/>
    </source>
</evidence>
<dbReference type="Pfam" id="PF00106">
    <property type="entry name" value="adh_short"/>
    <property type="match status" value="1"/>
</dbReference>
<evidence type="ECO:0000256" key="3">
    <source>
        <dbReference type="ARBA" id="ARBA00023002"/>
    </source>
</evidence>
<reference evidence="4 5" key="1">
    <citation type="journal article" date="2011" name="Proc. Natl. Acad. Sci. U.S.A.">
        <title>Comparative genomics of xylose-fermenting fungi for enhanced biofuel production.</title>
        <authorList>
            <person name="Wohlbach D.J."/>
            <person name="Kuo A."/>
            <person name="Sato T.K."/>
            <person name="Potts K.M."/>
            <person name="Salamov A.A."/>
            <person name="LaButti K.M."/>
            <person name="Sun H."/>
            <person name="Clum A."/>
            <person name="Pangilinan J.L."/>
            <person name="Lindquist E.A."/>
            <person name="Lucas S."/>
            <person name="Lapidus A."/>
            <person name="Jin M."/>
            <person name="Gunawan C."/>
            <person name="Balan V."/>
            <person name="Dale B.E."/>
            <person name="Jeffries T.W."/>
            <person name="Zinkel R."/>
            <person name="Barry K.W."/>
            <person name="Grigoriev I.V."/>
            <person name="Gasch A.P."/>
        </authorList>
    </citation>
    <scope>NUCLEOTIDE SEQUENCE [LARGE SCALE GENOMIC DNA]</scope>
    <source>
        <strain evidence="5">NRRL Y-27907 / 11-Y1</strain>
    </source>
</reference>
<dbReference type="InterPro" id="IPR036291">
    <property type="entry name" value="NAD(P)-bd_dom_sf"/>
</dbReference>
<evidence type="ECO:0000256" key="1">
    <source>
        <dbReference type="ARBA" id="ARBA00006484"/>
    </source>
</evidence>
<keyword evidence="2" id="KW-0521">NADP</keyword>
<dbReference type="OrthoDB" id="191139at2759"/>
<comment type="similarity">
    <text evidence="1">Belongs to the short-chain dehydrogenases/reductases (SDR) family.</text>
</comment>
<keyword evidence="5" id="KW-1185">Reference proteome</keyword>
<dbReference type="GO" id="GO:0016491">
    <property type="term" value="F:oxidoreductase activity"/>
    <property type="evidence" value="ECO:0007669"/>
    <property type="project" value="UniProtKB-KW"/>
</dbReference>
<dbReference type="PRINTS" id="PR00081">
    <property type="entry name" value="GDHRDH"/>
</dbReference>
<proteinExistence type="inferred from homology"/>
<accession>G3AQ51</accession>
<dbReference type="eggNOG" id="KOG1208">
    <property type="taxonomic scope" value="Eukaryota"/>
</dbReference>
<name>G3AQ51_SPAPN</name>
<dbReference type="AlphaFoldDB" id="G3AQ51"/>
<evidence type="ECO:0000313" key="4">
    <source>
        <dbReference type="EMBL" id="EGW31398.1"/>
    </source>
</evidence>
<dbReference type="InterPro" id="IPR002347">
    <property type="entry name" value="SDR_fam"/>
</dbReference>
<dbReference type="SUPFAM" id="SSF51735">
    <property type="entry name" value="NAD(P)-binding Rossmann-fold domains"/>
    <property type="match status" value="1"/>
</dbReference>
<keyword evidence="3" id="KW-0560">Oxidoreductase</keyword>
<protein>
    <submittedName>
        <fullName evidence="4">Uncharacterized protein RDH2</fullName>
    </submittedName>
</protein>
<gene>
    <name evidence="4" type="primary">RDH2</name>
    <name evidence="4" type="ORF">SPAPADRAFT_61963</name>
</gene>
<dbReference type="PANTHER" id="PTHR24320">
    <property type="entry name" value="RETINOL DEHYDROGENASE"/>
    <property type="match status" value="1"/>
</dbReference>
<evidence type="ECO:0000313" key="5">
    <source>
        <dbReference type="Proteomes" id="UP000000709"/>
    </source>
</evidence>
<organism evidence="5">
    <name type="scientific">Spathaspora passalidarum (strain NRRL Y-27907 / 11-Y1)</name>
    <dbReference type="NCBI Taxonomy" id="619300"/>
    <lineage>
        <taxon>Eukaryota</taxon>
        <taxon>Fungi</taxon>
        <taxon>Dikarya</taxon>
        <taxon>Ascomycota</taxon>
        <taxon>Saccharomycotina</taxon>
        <taxon>Pichiomycetes</taxon>
        <taxon>Debaryomycetaceae</taxon>
        <taxon>Spathaspora</taxon>
    </lineage>
</organism>
<dbReference type="PANTHER" id="PTHR24320:SF236">
    <property type="entry name" value="SHORT-CHAIN DEHYDROGENASE-RELATED"/>
    <property type="match status" value="1"/>
</dbReference>
<dbReference type="Proteomes" id="UP000000709">
    <property type="component" value="Unassembled WGS sequence"/>
</dbReference>